<dbReference type="InterPro" id="IPR011330">
    <property type="entry name" value="Glyco_hydro/deAcase_b/a-brl"/>
</dbReference>
<keyword evidence="4" id="KW-0479">Metal-binding</keyword>
<feature type="signal peptide" evidence="7">
    <location>
        <begin position="1"/>
        <end position="23"/>
    </location>
</feature>
<evidence type="ECO:0000313" key="10">
    <source>
        <dbReference type="Proteomes" id="UP001597299"/>
    </source>
</evidence>
<evidence type="ECO:0000259" key="8">
    <source>
        <dbReference type="PROSITE" id="PS51677"/>
    </source>
</evidence>
<dbReference type="InterPro" id="IPR002509">
    <property type="entry name" value="NODB_dom"/>
</dbReference>
<dbReference type="Gene3D" id="3.20.20.370">
    <property type="entry name" value="Glycoside hydrolase/deacetylase"/>
    <property type="match status" value="1"/>
</dbReference>
<proteinExistence type="inferred from homology"/>
<dbReference type="Proteomes" id="UP001597299">
    <property type="component" value="Unassembled WGS sequence"/>
</dbReference>
<feature type="domain" description="NodB homology" evidence="8">
    <location>
        <begin position="60"/>
        <end position="246"/>
    </location>
</feature>
<evidence type="ECO:0000256" key="5">
    <source>
        <dbReference type="ARBA" id="ARBA00022801"/>
    </source>
</evidence>
<dbReference type="GO" id="GO:0016787">
    <property type="term" value="F:hydrolase activity"/>
    <property type="evidence" value="ECO:0007669"/>
    <property type="project" value="UniProtKB-KW"/>
</dbReference>
<dbReference type="EMBL" id="JBHUHD010000001">
    <property type="protein sequence ID" value="MFD2141512.1"/>
    <property type="molecule type" value="Genomic_DNA"/>
</dbReference>
<evidence type="ECO:0000256" key="3">
    <source>
        <dbReference type="ARBA" id="ARBA00020071"/>
    </source>
</evidence>
<keyword evidence="7" id="KW-0732">Signal</keyword>
<dbReference type="InterPro" id="IPR050248">
    <property type="entry name" value="Polysacc_deacetylase_ArnD"/>
</dbReference>
<evidence type="ECO:0000256" key="6">
    <source>
        <dbReference type="ARBA" id="ARBA00032976"/>
    </source>
</evidence>
<comment type="function">
    <text evidence="1">Is involved in generating a small heat-stable compound (Nod), an acylated oligomer of N-acetylglucosamine, that stimulates mitosis in various plant protoplasts.</text>
</comment>
<feature type="chain" id="PRO_5045772722" description="Chitooligosaccharide deacetylase" evidence="7">
    <location>
        <begin position="24"/>
        <end position="264"/>
    </location>
</feature>
<protein>
    <recommendedName>
        <fullName evidence="3">Chitooligosaccharide deacetylase</fullName>
    </recommendedName>
    <alternativeName>
        <fullName evidence="6">Nodulation protein B</fullName>
    </alternativeName>
</protein>
<dbReference type="Pfam" id="PF01522">
    <property type="entry name" value="Polysacc_deac_1"/>
    <property type="match status" value="1"/>
</dbReference>
<evidence type="ECO:0000256" key="7">
    <source>
        <dbReference type="SAM" id="SignalP"/>
    </source>
</evidence>
<dbReference type="PANTHER" id="PTHR10587">
    <property type="entry name" value="GLYCOSYL TRANSFERASE-RELATED"/>
    <property type="match status" value="1"/>
</dbReference>
<accession>A0ABW4YZ45</accession>
<name>A0ABW4YZ45_9HYPH</name>
<keyword evidence="5 9" id="KW-0378">Hydrolase</keyword>
<comment type="caution">
    <text evidence="9">The sequence shown here is derived from an EMBL/GenBank/DDBJ whole genome shotgun (WGS) entry which is preliminary data.</text>
</comment>
<gene>
    <name evidence="9" type="ORF">ACFSNC_13960</name>
</gene>
<sequence length="264" mass="27977">MRFLTGLLALAATLSGFSVPSLAAADCSAGPGTARVLEVDPAGLEVGTKHFPQTLDLAEGEFVLTFDDGPSAGTTPMVLKALAAGCVRATFFLVGTRAAESPALVKRILAEGHGVGYHSQTHPMTLADLPYDKAVRDIERGIVSVDRAATGSSSASPHFPFFRFPGFGSSPQLLAYATNRKLGVFGADLWASDWEPMTPEAELDLVLTRMAHVGRGIVLFHDTRLQTARMVPALLRAMKERGYRVVHVVPRGVATAASPQVAPQ</sequence>
<keyword evidence="10" id="KW-1185">Reference proteome</keyword>
<evidence type="ECO:0000256" key="1">
    <source>
        <dbReference type="ARBA" id="ARBA00003236"/>
    </source>
</evidence>
<dbReference type="PROSITE" id="PS51677">
    <property type="entry name" value="NODB"/>
    <property type="match status" value="1"/>
</dbReference>
<evidence type="ECO:0000256" key="4">
    <source>
        <dbReference type="ARBA" id="ARBA00022723"/>
    </source>
</evidence>
<organism evidence="9 10">
    <name type="scientific">Ancylobacter oerskovii</name>
    <dbReference type="NCBI Taxonomy" id="459519"/>
    <lineage>
        <taxon>Bacteria</taxon>
        <taxon>Pseudomonadati</taxon>
        <taxon>Pseudomonadota</taxon>
        <taxon>Alphaproteobacteria</taxon>
        <taxon>Hyphomicrobiales</taxon>
        <taxon>Xanthobacteraceae</taxon>
        <taxon>Ancylobacter</taxon>
    </lineage>
</organism>
<reference evidence="10" key="1">
    <citation type="journal article" date="2019" name="Int. J. Syst. Evol. Microbiol.">
        <title>The Global Catalogue of Microorganisms (GCM) 10K type strain sequencing project: providing services to taxonomists for standard genome sequencing and annotation.</title>
        <authorList>
            <consortium name="The Broad Institute Genomics Platform"/>
            <consortium name="The Broad Institute Genome Sequencing Center for Infectious Disease"/>
            <person name="Wu L."/>
            <person name="Ma J."/>
        </authorList>
    </citation>
    <scope>NUCLEOTIDE SEQUENCE [LARGE SCALE GENOMIC DNA]</scope>
    <source>
        <strain evidence="10">CCM 7435</strain>
    </source>
</reference>
<dbReference type="SUPFAM" id="SSF88713">
    <property type="entry name" value="Glycoside hydrolase/deacetylase"/>
    <property type="match status" value="1"/>
</dbReference>
<comment type="similarity">
    <text evidence="2">Belongs to the polysaccharide deacetylase family.</text>
</comment>
<dbReference type="RefSeq" id="WP_213356517.1">
    <property type="nucleotide sequence ID" value="NZ_JAHBGB010000045.1"/>
</dbReference>
<evidence type="ECO:0000313" key="9">
    <source>
        <dbReference type="EMBL" id="MFD2141512.1"/>
    </source>
</evidence>
<evidence type="ECO:0000256" key="2">
    <source>
        <dbReference type="ARBA" id="ARBA00010973"/>
    </source>
</evidence>
<dbReference type="PANTHER" id="PTHR10587:SF133">
    <property type="entry name" value="CHITIN DEACETYLASE 1-RELATED"/>
    <property type="match status" value="1"/>
</dbReference>
<dbReference type="CDD" id="cd10917">
    <property type="entry name" value="CE4_NodB_like_6s_7s"/>
    <property type="match status" value="1"/>
</dbReference>